<dbReference type="AlphaFoldDB" id="A0AA88S547"/>
<sequence length="283" mass="31308">MPSLGNQVAKNWYLARHLKPNTRPLRTPLPKLFGSPTFSRSLVLTLPKSPALFCDNTGATYLCANPVFHSRMKHIALDYHFVRECVTNGSLRVHHISTKDQLVDILTKALGHPQFLNLRSKIGVTNGASILRGRVNDSCGIFAFITGVGRHNYTSGCAALCGKNFNFLFLADTCSGLGCCETYVPREITSFDMRILSITISNSSITTAYSTAFLAHKEYSVYELKTSDNTKIFPAPVVLNWVIGNVTCHKARERRNYACSQNSNCFDSNGQGYQCLCSQGYQG</sequence>
<name>A0AA88S547_9ASTE</name>
<keyword evidence="2" id="KW-1185">Reference proteome</keyword>
<evidence type="ECO:0000313" key="1">
    <source>
        <dbReference type="EMBL" id="KAK2996246.1"/>
    </source>
</evidence>
<protein>
    <submittedName>
        <fullName evidence="1">Uncharacterized protein</fullName>
    </submittedName>
</protein>
<dbReference type="CDD" id="cd09272">
    <property type="entry name" value="RNase_HI_RT_Ty1"/>
    <property type="match status" value="1"/>
</dbReference>
<dbReference type="Proteomes" id="UP001188597">
    <property type="component" value="Unassembled WGS sequence"/>
</dbReference>
<evidence type="ECO:0000313" key="2">
    <source>
        <dbReference type="Proteomes" id="UP001188597"/>
    </source>
</evidence>
<dbReference type="PANTHER" id="PTHR33491">
    <property type="entry name" value="OSJNBA0016N04.9 PROTEIN"/>
    <property type="match status" value="1"/>
</dbReference>
<comment type="caution">
    <text evidence="1">The sequence shown here is derived from an EMBL/GenBank/DDBJ whole genome shotgun (WGS) entry which is preliminary data.</text>
</comment>
<organism evidence="1 2">
    <name type="scientific">Escallonia herrerae</name>
    <dbReference type="NCBI Taxonomy" id="1293975"/>
    <lineage>
        <taxon>Eukaryota</taxon>
        <taxon>Viridiplantae</taxon>
        <taxon>Streptophyta</taxon>
        <taxon>Embryophyta</taxon>
        <taxon>Tracheophyta</taxon>
        <taxon>Spermatophyta</taxon>
        <taxon>Magnoliopsida</taxon>
        <taxon>eudicotyledons</taxon>
        <taxon>Gunneridae</taxon>
        <taxon>Pentapetalae</taxon>
        <taxon>asterids</taxon>
        <taxon>campanulids</taxon>
        <taxon>Escalloniales</taxon>
        <taxon>Escalloniaceae</taxon>
        <taxon>Escallonia</taxon>
    </lineage>
</organism>
<proteinExistence type="predicted"/>
<dbReference type="EMBL" id="JAVXUP010005344">
    <property type="protein sequence ID" value="KAK2996246.1"/>
    <property type="molecule type" value="Genomic_DNA"/>
</dbReference>
<accession>A0AA88S547</accession>
<gene>
    <name evidence="1" type="ORF">RJ639_025885</name>
</gene>
<reference evidence="1" key="1">
    <citation type="submission" date="2022-12" db="EMBL/GenBank/DDBJ databases">
        <title>Draft genome assemblies for two species of Escallonia (Escalloniales).</title>
        <authorList>
            <person name="Chanderbali A."/>
            <person name="Dervinis C."/>
            <person name="Anghel I."/>
            <person name="Soltis D."/>
            <person name="Soltis P."/>
            <person name="Zapata F."/>
        </authorList>
    </citation>
    <scope>NUCLEOTIDE SEQUENCE</scope>
    <source>
        <strain evidence="1">UCBG64.0493</strain>
        <tissue evidence="1">Leaf</tissue>
    </source>
</reference>